<reference evidence="2 3" key="1">
    <citation type="submission" date="2020-11" db="EMBL/GenBank/DDBJ databases">
        <title>A novel isolate from a Black sea contaminated sediment with potential to produce alkanes: Plantactinospora alkalitolerans sp. nov.</title>
        <authorList>
            <person name="Carro L."/>
            <person name="Veyisoglu A."/>
            <person name="Guven K."/>
            <person name="Schumann P."/>
            <person name="Klenk H.-P."/>
            <person name="Sahin N."/>
        </authorList>
    </citation>
    <scope>NUCLEOTIDE SEQUENCE [LARGE SCALE GENOMIC DNA]</scope>
    <source>
        <strain evidence="2 3">S1510</strain>
    </source>
</reference>
<sequence>MVPTKQAALKVLYLAVVSLDPTPSQAWLAAHLDNPFRDWVEDSKAFGQAACVAYTRAWHAVGAIAPEASDRLDAAERVLRGFVADLNAINDKYGLIDTLNREHAWDVFCDLAKRLHVPEAQADRWFEDGRRF</sequence>
<dbReference type="RefSeq" id="WP_196203759.1">
    <property type="nucleotide sequence ID" value="NZ_JADPUN010000224.1"/>
</dbReference>
<evidence type="ECO:0000313" key="2">
    <source>
        <dbReference type="EMBL" id="MBF9132225.1"/>
    </source>
</evidence>
<keyword evidence="3" id="KW-1185">Reference proteome</keyword>
<feature type="chain" id="PRO_5045049724" evidence="1">
    <location>
        <begin position="27"/>
        <end position="132"/>
    </location>
</feature>
<name>A0ABS0H1A5_9ACTN</name>
<keyword evidence="1" id="KW-0732">Signal</keyword>
<evidence type="ECO:0000256" key="1">
    <source>
        <dbReference type="SAM" id="SignalP"/>
    </source>
</evidence>
<comment type="caution">
    <text evidence="2">The sequence shown here is derived from an EMBL/GenBank/DDBJ whole genome shotgun (WGS) entry which is preliminary data.</text>
</comment>
<proteinExistence type="predicted"/>
<gene>
    <name evidence="2" type="ORF">I0C86_25215</name>
</gene>
<dbReference type="EMBL" id="JADPUN010000224">
    <property type="protein sequence ID" value="MBF9132225.1"/>
    <property type="molecule type" value="Genomic_DNA"/>
</dbReference>
<evidence type="ECO:0000313" key="3">
    <source>
        <dbReference type="Proteomes" id="UP000638560"/>
    </source>
</evidence>
<dbReference type="Proteomes" id="UP000638560">
    <property type="component" value="Unassembled WGS sequence"/>
</dbReference>
<organism evidence="2 3">
    <name type="scientific">Plantactinospora alkalitolerans</name>
    <dbReference type="NCBI Taxonomy" id="2789879"/>
    <lineage>
        <taxon>Bacteria</taxon>
        <taxon>Bacillati</taxon>
        <taxon>Actinomycetota</taxon>
        <taxon>Actinomycetes</taxon>
        <taxon>Micromonosporales</taxon>
        <taxon>Micromonosporaceae</taxon>
        <taxon>Plantactinospora</taxon>
    </lineage>
</organism>
<accession>A0ABS0H1A5</accession>
<protein>
    <submittedName>
        <fullName evidence="2">Uncharacterized protein</fullName>
    </submittedName>
</protein>
<feature type="signal peptide" evidence="1">
    <location>
        <begin position="1"/>
        <end position="26"/>
    </location>
</feature>